<dbReference type="CDD" id="cd01983">
    <property type="entry name" value="SIMIBI"/>
    <property type="match status" value="1"/>
</dbReference>
<proteinExistence type="predicted"/>
<evidence type="ECO:0000313" key="2">
    <source>
        <dbReference type="Proteomes" id="UP000641646"/>
    </source>
</evidence>
<organism evidence="1 2">
    <name type="scientific">Aerosakkonema funiforme FACHB-1375</name>
    <dbReference type="NCBI Taxonomy" id="2949571"/>
    <lineage>
        <taxon>Bacteria</taxon>
        <taxon>Bacillati</taxon>
        <taxon>Cyanobacteriota</taxon>
        <taxon>Cyanophyceae</taxon>
        <taxon>Oscillatoriophycideae</taxon>
        <taxon>Aerosakkonematales</taxon>
        <taxon>Aerosakkonemataceae</taxon>
        <taxon>Aerosakkonema</taxon>
    </lineage>
</organism>
<dbReference type="Proteomes" id="UP000641646">
    <property type="component" value="Unassembled WGS sequence"/>
</dbReference>
<gene>
    <name evidence="1" type="ORF">H6G03_00545</name>
</gene>
<comment type="caution">
    <text evidence="1">The sequence shown here is derived from an EMBL/GenBank/DDBJ whole genome shotgun (WGS) entry which is preliminary data.</text>
</comment>
<accession>A0A926V975</accession>
<dbReference type="RefSeq" id="WP_190460965.1">
    <property type="nucleotide sequence ID" value="NZ_JACJPW010000001.1"/>
</dbReference>
<evidence type="ECO:0000313" key="1">
    <source>
        <dbReference type="EMBL" id="MBD2179611.1"/>
    </source>
</evidence>
<protein>
    <submittedName>
        <fullName evidence="1">ATP-binding protein</fullName>
    </submittedName>
</protein>
<reference evidence="1" key="2">
    <citation type="submission" date="2020-08" db="EMBL/GenBank/DDBJ databases">
        <authorList>
            <person name="Chen M."/>
            <person name="Teng W."/>
            <person name="Zhao L."/>
            <person name="Hu C."/>
            <person name="Zhou Y."/>
            <person name="Han B."/>
            <person name="Song L."/>
            <person name="Shu W."/>
        </authorList>
    </citation>
    <scope>NUCLEOTIDE SEQUENCE</scope>
    <source>
        <strain evidence="1">FACHB-1375</strain>
    </source>
</reference>
<name>A0A926V975_9CYAN</name>
<dbReference type="EMBL" id="JACJPW010000001">
    <property type="protein sequence ID" value="MBD2179611.1"/>
    <property type="molecule type" value="Genomic_DNA"/>
</dbReference>
<dbReference type="Gene3D" id="3.40.50.300">
    <property type="entry name" value="P-loop containing nucleotide triphosphate hydrolases"/>
    <property type="match status" value="1"/>
</dbReference>
<sequence>MDLDYLTEIYSSFEPFQSPKKEVYVDCKDVRGGWEVIRELGRKITRSKQATCQLYSGHRGVGKSTELLRLKEYLEEKKYFVVYFAADDEDIEPQDAEYADILFACTRHLVETVHLQEHNPLVNWLKERWESLKDLALTDISLDGLNLEGQISQFAKITASLRATPDKRRELRQKINANTPSLLEALNSFIKEAQKSLPANYRSIVLVADNLDRIVETKEEGKPSNYDEIYLNRSEILRGLACHVIYTVPIAMVYSGRATQLEDNYDKPDVLPMVMVRNPDGSENQAGLGKMREIICRRVEAIDPNLAKTLEGPIAGLDTPAVFDSPDTLKLLCLMSGGHVRNLMQLIQKAIESIDELPITEEAAIWAIEEARETYQRTIRENEWEILASVSNLKQANNNEEHLQLLLNRCLLEYRYYENRKLRIWHDVHPLIKEITKFKNALVKVQVL</sequence>
<keyword evidence="1" id="KW-0067">ATP-binding</keyword>
<keyword evidence="2" id="KW-1185">Reference proteome</keyword>
<keyword evidence="1" id="KW-0547">Nucleotide-binding</keyword>
<reference evidence="1" key="1">
    <citation type="journal article" date="2015" name="ISME J.">
        <title>Draft Genome Sequence of Streptomyces incarnatus NRRL8089, which Produces the Nucleoside Antibiotic Sinefungin.</title>
        <authorList>
            <person name="Oshima K."/>
            <person name="Hattori M."/>
            <person name="Shimizu H."/>
            <person name="Fukuda K."/>
            <person name="Nemoto M."/>
            <person name="Inagaki K."/>
            <person name="Tamura T."/>
        </authorList>
    </citation>
    <scope>NUCLEOTIDE SEQUENCE</scope>
    <source>
        <strain evidence="1">FACHB-1375</strain>
    </source>
</reference>
<dbReference type="InterPro" id="IPR027417">
    <property type="entry name" value="P-loop_NTPase"/>
</dbReference>
<dbReference type="AlphaFoldDB" id="A0A926V975"/>
<dbReference type="GO" id="GO:0005524">
    <property type="term" value="F:ATP binding"/>
    <property type="evidence" value="ECO:0007669"/>
    <property type="project" value="UniProtKB-KW"/>
</dbReference>